<evidence type="ECO:0000313" key="2">
    <source>
        <dbReference type="EMBL" id="SEB73847.1"/>
    </source>
</evidence>
<name>A0A1H4LTD1_9HYPH</name>
<dbReference type="PANTHER" id="PTHR30535">
    <property type="entry name" value="VITAMIN B12-BINDING PROTEIN"/>
    <property type="match status" value="1"/>
</dbReference>
<dbReference type="PROSITE" id="PS50983">
    <property type="entry name" value="FE_B12_PBP"/>
    <property type="match status" value="1"/>
</dbReference>
<keyword evidence="3" id="KW-1185">Reference proteome</keyword>
<evidence type="ECO:0000259" key="1">
    <source>
        <dbReference type="PROSITE" id="PS50983"/>
    </source>
</evidence>
<dbReference type="Proteomes" id="UP000199064">
    <property type="component" value="Unassembled WGS sequence"/>
</dbReference>
<reference evidence="3" key="1">
    <citation type="submission" date="2016-10" db="EMBL/GenBank/DDBJ databases">
        <authorList>
            <person name="Varghese N."/>
            <person name="Submissions S."/>
        </authorList>
    </citation>
    <scope>NUCLEOTIDE SEQUENCE [LARGE SCALE GENOMIC DNA]</scope>
    <source>
        <strain evidence="3">ES.061</strain>
    </source>
</reference>
<protein>
    <submittedName>
        <fullName evidence="2">Iron complex transport system substrate-binding protein</fullName>
    </submittedName>
</protein>
<organism evidence="2 3">
    <name type="scientific">Nitratireductor aquibiodomus</name>
    <dbReference type="NCBI Taxonomy" id="204799"/>
    <lineage>
        <taxon>Bacteria</taxon>
        <taxon>Pseudomonadati</taxon>
        <taxon>Pseudomonadota</taxon>
        <taxon>Alphaproteobacteria</taxon>
        <taxon>Hyphomicrobiales</taxon>
        <taxon>Phyllobacteriaceae</taxon>
        <taxon>Nitratireductor</taxon>
    </lineage>
</organism>
<dbReference type="AlphaFoldDB" id="A0A1H4LTD1"/>
<sequence>MRLNRRSFCGSLVGGVLTAKAARADEAIIVTDMAGRTVRLPAPPKRIVLLEARDIVSMALLHPDPAALVVGWAATDRIDSKLLQERFTQGRDIALVGKQSPDTISIEGLASLSPDLVVANFYMAPHGSDDLLVTRLESFGIPVVFSDTSSNTVAGETLDDDPVANIIGHMQMWGAVLGVADRVRDYAGFFETQMQRVQRCVAGAPTVTTYLEIQSTAEDCCWAAGNKVWGSLLEHAGGKNLPGVTEPWFQKLQLEHLLSTPHAVYIASGGGWASDIRPAIGPGLDPAKGREGLERVIRRTGFDLLPSVRDGRVHGIWTGLISVPPLNILFIELAAKWLHPDRCAEIDPAATLAEINARFLSTPIEGPLWVSLQEA</sequence>
<proteinExistence type="predicted"/>
<dbReference type="RefSeq" id="WP_090329309.1">
    <property type="nucleotide sequence ID" value="NZ_FNSL01000001.1"/>
</dbReference>
<feature type="domain" description="Fe/B12 periplasmic-binding" evidence="1">
    <location>
        <begin position="46"/>
        <end position="342"/>
    </location>
</feature>
<dbReference type="Gene3D" id="3.40.50.1980">
    <property type="entry name" value="Nitrogenase molybdenum iron protein domain"/>
    <property type="match status" value="2"/>
</dbReference>
<evidence type="ECO:0000313" key="3">
    <source>
        <dbReference type="Proteomes" id="UP000199064"/>
    </source>
</evidence>
<dbReference type="InterPro" id="IPR050902">
    <property type="entry name" value="ABC_Transporter_SBP"/>
</dbReference>
<dbReference type="PANTHER" id="PTHR30535:SF34">
    <property type="entry name" value="MOLYBDATE-BINDING PROTEIN MOLA"/>
    <property type="match status" value="1"/>
</dbReference>
<dbReference type="Pfam" id="PF01497">
    <property type="entry name" value="Peripla_BP_2"/>
    <property type="match status" value="1"/>
</dbReference>
<gene>
    <name evidence="2" type="ORF">SAMN05216452_2984</name>
</gene>
<dbReference type="EMBL" id="FNSL01000001">
    <property type="protein sequence ID" value="SEB73847.1"/>
    <property type="molecule type" value="Genomic_DNA"/>
</dbReference>
<dbReference type="SUPFAM" id="SSF53807">
    <property type="entry name" value="Helical backbone' metal receptor"/>
    <property type="match status" value="1"/>
</dbReference>
<dbReference type="InterPro" id="IPR002491">
    <property type="entry name" value="ABC_transptr_periplasmic_BD"/>
</dbReference>
<accession>A0A1H4LTD1</accession>